<protein>
    <submittedName>
        <fullName evidence="1">Uncharacterized protein</fullName>
    </submittedName>
</protein>
<comment type="caution">
    <text evidence="1">The sequence shown here is derived from an EMBL/GenBank/DDBJ whole genome shotgun (WGS) entry which is preliminary data.</text>
</comment>
<evidence type="ECO:0000313" key="2">
    <source>
        <dbReference type="Proteomes" id="UP001164539"/>
    </source>
</evidence>
<reference evidence="1 2" key="1">
    <citation type="journal article" date="2023" name="Science">
        <title>Complex scaffold remodeling in plant triterpene biosynthesis.</title>
        <authorList>
            <person name="De La Pena R."/>
            <person name="Hodgson H."/>
            <person name="Liu J.C."/>
            <person name="Stephenson M.J."/>
            <person name="Martin A.C."/>
            <person name="Owen C."/>
            <person name="Harkess A."/>
            <person name="Leebens-Mack J."/>
            <person name="Jimenez L.E."/>
            <person name="Osbourn A."/>
            <person name="Sattely E.S."/>
        </authorList>
    </citation>
    <scope>NUCLEOTIDE SEQUENCE [LARGE SCALE GENOMIC DNA]</scope>
    <source>
        <strain evidence="2">cv. JPN11</strain>
        <tissue evidence="1">Leaf</tissue>
    </source>
</reference>
<organism evidence="1 2">
    <name type="scientific">Melia azedarach</name>
    <name type="common">Chinaberry tree</name>
    <dbReference type="NCBI Taxonomy" id="155640"/>
    <lineage>
        <taxon>Eukaryota</taxon>
        <taxon>Viridiplantae</taxon>
        <taxon>Streptophyta</taxon>
        <taxon>Embryophyta</taxon>
        <taxon>Tracheophyta</taxon>
        <taxon>Spermatophyta</taxon>
        <taxon>Magnoliopsida</taxon>
        <taxon>eudicotyledons</taxon>
        <taxon>Gunneridae</taxon>
        <taxon>Pentapetalae</taxon>
        <taxon>rosids</taxon>
        <taxon>malvids</taxon>
        <taxon>Sapindales</taxon>
        <taxon>Meliaceae</taxon>
        <taxon>Melia</taxon>
    </lineage>
</organism>
<evidence type="ECO:0000313" key="1">
    <source>
        <dbReference type="EMBL" id="KAJ4705976.1"/>
    </source>
</evidence>
<name>A0ACC1X3J6_MELAZ</name>
<dbReference type="Proteomes" id="UP001164539">
    <property type="component" value="Chromosome 11"/>
</dbReference>
<sequence>MANTAIFWYINSVLVGIVGANVQGTTEPLLATHALNIWSFLGAKLLYCLALEADDVMRTRARQLNQANYTHFWSFVAFVSGSVSSVSLGSTLVSRSAGYIILSIAWICAAITIVVYQYGSFIVDGCRWVYYEILKPFFNSIWNLIQGNNNSNNNNNMLTETQQQRATVQV</sequence>
<proteinExistence type="predicted"/>
<gene>
    <name evidence="1" type="ORF">OWV82_019692</name>
</gene>
<keyword evidence="2" id="KW-1185">Reference proteome</keyword>
<dbReference type="EMBL" id="CM051404">
    <property type="protein sequence ID" value="KAJ4705976.1"/>
    <property type="molecule type" value="Genomic_DNA"/>
</dbReference>
<accession>A0ACC1X3J6</accession>